<keyword evidence="3" id="KW-1185">Reference proteome</keyword>
<gene>
    <name evidence="2" type="ORF">PACLA_8A033423</name>
</gene>
<evidence type="ECO:0000313" key="3">
    <source>
        <dbReference type="Proteomes" id="UP001152795"/>
    </source>
</evidence>
<accession>A0A6S7J1C2</accession>
<evidence type="ECO:0000256" key="1">
    <source>
        <dbReference type="SAM" id="MobiDB-lite"/>
    </source>
</evidence>
<dbReference type="EMBL" id="CACRXK020013700">
    <property type="protein sequence ID" value="CAB4025606.1"/>
    <property type="molecule type" value="Genomic_DNA"/>
</dbReference>
<comment type="caution">
    <text evidence="2">The sequence shown here is derived from an EMBL/GenBank/DDBJ whole genome shotgun (WGS) entry which is preliminary data.</text>
</comment>
<sequence>MLTSVELFMNANVYSEHPCFLSAVNEHSEYFWNSINNLLPLSVAMECLDTDSTKDNLVNPACQKAPNETFSSTTQLDAHKLDEFATPSSTSQHLSTKTQQSTTSLPAT</sequence>
<feature type="region of interest" description="Disordered" evidence="1">
    <location>
        <begin position="83"/>
        <end position="108"/>
    </location>
</feature>
<dbReference type="Proteomes" id="UP001152795">
    <property type="component" value="Unassembled WGS sequence"/>
</dbReference>
<feature type="compositionally biased region" description="Low complexity" evidence="1">
    <location>
        <begin position="88"/>
        <end position="108"/>
    </location>
</feature>
<organism evidence="2 3">
    <name type="scientific">Paramuricea clavata</name>
    <name type="common">Red gorgonian</name>
    <name type="synonym">Violescent sea-whip</name>
    <dbReference type="NCBI Taxonomy" id="317549"/>
    <lineage>
        <taxon>Eukaryota</taxon>
        <taxon>Metazoa</taxon>
        <taxon>Cnidaria</taxon>
        <taxon>Anthozoa</taxon>
        <taxon>Octocorallia</taxon>
        <taxon>Malacalcyonacea</taxon>
        <taxon>Plexauridae</taxon>
        <taxon>Paramuricea</taxon>
    </lineage>
</organism>
<reference evidence="2" key="1">
    <citation type="submission" date="2020-04" db="EMBL/GenBank/DDBJ databases">
        <authorList>
            <person name="Alioto T."/>
            <person name="Alioto T."/>
            <person name="Gomez Garrido J."/>
        </authorList>
    </citation>
    <scope>NUCLEOTIDE SEQUENCE</scope>
    <source>
        <strain evidence="2">A484AB</strain>
    </source>
</reference>
<proteinExistence type="predicted"/>
<dbReference type="AlphaFoldDB" id="A0A6S7J1C2"/>
<name>A0A6S7J1C2_PARCT</name>
<protein>
    <submittedName>
        <fullName evidence="2">Uncharacterized protein</fullName>
    </submittedName>
</protein>
<evidence type="ECO:0000313" key="2">
    <source>
        <dbReference type="EMBL" id="CAB4025606.1"/>
    </source>
</evidence>